<dbReference type="KEGG" id="mcaa:R3L15_11150"/>
<evidence type="ECO:0000256" key="2">
    <source>
        <dbReference type="ARBA" id="ARBA00022747"/>
    </source>
</evidence>
<accession>A0AAU6PBN4</accession>
<dbReference type="Gene3D" id="3.90.220.20">
    <property type="entry name" value="DNA methylase specificity domains"/>
    <property type="match status" value="1"/>
</dbReference>
<reference evidence="5" key="1">
    <citation type="submission" date="2023-10" db="EMBL/GenBank/DDBJ databases">
        <title>Culture-based analysis of two novel bacteria associated with mangrove crab gills.</title>
        <authorList>
            <person name="Yang X."/>
            <person name="Garuglieri E."/>
            <person name="Van Goethem M.W."/>
            <person name="Fusi M."/>
            <person name="Marasco R."/>
            <person name="Daffonchio D.G."/>
        </authorList>
    </citation>
    <scope>NUCLEOTIDE SEQUENCE</scope>
    <source>
        <strain evidence="5">UG2-1</strain>
    </source>
</reference>
<evidence type="ECO:0000256" key="3">
    <source>
        <dbReference type="ARBA" id="ARBA00023125"/>
    </source>
</evidence>
<dbReference type="GO" id="GO:0003677">
    <property type="term" value="F:DNA binding"/>
    <property type="evidence" value="ECO:0007669"/>
    <property type="project" value="UniProtKB-KW"/>
</dbReference>
<evidence type="ECO:0000256" key="1">
    <source>
        <dbReference type="ARBA" id="ARBA00010923"/>
    </source>
</evidence>
<feature type="domain" description="Type I restriction modification DNA specificity" evidence="4">
    <location>
        <begin position="38"/>
        <end position="187"/>
    </location>
</feature>
<comment type="similarity">
    <text evidence="1">Belongs to the type-I restriction system S methylase family.</text>
</comment>
<keyword evidence="2" id="KW-0680">Restriction system</keyword>
<dbReference type="RefSeq" id="WP_338734137.1">
    <property type="nucleotide sequence ID" value="NZ_CP136925.1"/>
</dbReference>
<evidence type="ECO:0000259" key="4">
    <source>
        <dbReference type="Pfam" id="PF01420"/>
    </source>
</evidence>
<protein>
    <submittedName>
        <fullName evidence="5">Restriction endonuclease subunit S</fullName>
        <ecNumber evidence="5">3.1.21.-</ecNumber>
    </submittedName>
</protein>
<dbReference type="GO" id="GO:0009307">
    <property type="term" value="P:DNA restriction-modification system"/>
    <property type="evidence" value="ECO:0007669"/>
    <property type="project" value="UniProtKB-KW"/>
</dbReference>
<keyword evidence="5" id="KW-0378">Hydrolase</keyword>
<dbReference type="AlphaFoldDB" id="A0AAU6PBN4"/>
<gene>
    <name evidence="5" type="ORF">R3L15_11150</name>
</gene>
<sequence>MESKRISQLETYLLNNGLNEYQLTDKEKKALENFDKCNWNIFNLENLFGKSTRGRRLKSADRVSGALPFITAGETDQGISAFIGNDVKVFSANTTTIDMFGSAKYRNFKYGGDDHIAVVHTNKLPKYASVFVTSAIHKSSYNGQFNYGRNFYAKDADALDISLPVKDGKPDYEIMETIISAIHKLVIKDVVLYVEKKKKELNKLTENANAVKC</sequence>
<organism evidence="5">
    <name type="scientific">Mangrovimonas cancribranchiae</name>
    <dbReference type="NCBI Taxonomy" id="3080055"/>
    <lineage>
        <taxon>Bacteria</taxon>
        <taxon>Pseudomonadati</taxon>
        <taxon>Bacteroidota</taxon>
        <taxon>Flavobacteriia</taxon>
        <taxon>Flavobacteriales</taxon>
        <taxon>Flavobacteriaceae</taxon>
        <taxon>Mangrovimonas</taxon>
    </lineage>
</organism>
<dbReference type="InterPro" id="IPR000055">
    <property type="entry name" value="Restrct_endonuc_typeI_TRD"/>
</dbReference>
<proteinExistence type="inferred from homology"/>
<dbReference type="EC" id="3.1.21.-" evidence="5"/>
<dbReference type="EMBL" id="CP136925">
    <property type="protein sequence ID" value="WXA14643.1"/>
    <property type="molecule type" value="Genomic_DNA"/>
</dbReference>
<dbReference type="GO" id="GO:0016787">
    <property type="term" value="F:hydrolase activity"/>
    <property type="evidence" value="ECO:0007669"/>
    <property type="project" value="UniProtKB-KW"/>
</dbReference>
<keyword evidence="5" id="KW-0540">Nuclease</keyword>
<name>A0AAU6PBN4_9FLAO</name>
<dbReference type="Pfam" id="PF01420">
    <property type="entry name" value="Methylase_S"/>
    <property type="match status" value="1"/>
</dbReference>
<keyword evidence="5" id="KW-0255">Endonuclease</keyword>
<dbReference type="SUPFAM" id="SSF116734">
    <property type="entry name" value="DNA methylase specificity domain"/>
    <property type="match status" value="1"/>
</dbReference>
<keyword evidence="3" id="KW-0238">DNA-binding</keyword>
<evidence type="ECO:0000313" key="5">
    <source>
        <dbReference type="EMBL" id="WXA14643.1"/>
    </source>
</evidence>
<dbReference type="GO" id="GO:0004519">
    <property type="term" value="F:endonuclease activity"/>
    <property type="evidence" value="ECO:0007669"/>
    <property type="project" value="UniProtKB-KW"/>
</dbReference>
<dbReference type="InterPro" id="IPR044946">
    <property type="entry name" value="Restrct_endonuc_typeI_TRD_sf"/>
</dbReference>